<evidence type="ECO:0000313" key="5">
    <source>
        <dbReference type="Proteomes" id="UP000694844"/>
    </source>
</evidence>
<dbReference type="AlphaFoldDB" id="A0A8B8BXK3"/>
<dbReference type="Proteomes" id="UP000694844">
    <property type="component" value="Chromosome 9"/>
</dbReference>
<evidence type="ECO:0000256" key="3">
    <source>
        <dbReference type="SAM" id="Phobius"/>
    </source>
</evidence>
<keyword evidence="3" id="KW-0812">Transmembrane</keyword>
<evidence type="ECO:0000259" key="4">
    <source>
        <dbReference type="Pfam" id="PF13359"/>
    </source>
</evidence>
<keyword evidence="2" id="KW-0479">Metal-binding</keyword>
<reference evidence="6" key="1">
    <citation type="submission" date="2025-08" db="UniProtKB">
        <authorList>
            <consortium name="RefSeq"/>
        </authorList>
    </citation>
    <scope>IDENTIFICATION</scope>
    <source>
        <tissue evidence="6">Whole sample</tissue>
    </source>
</reference>
<dbReference type="Pfam" id="PF13359">
    <property type="entry name" value="DDE_Tnp_4"/>
    <property type="match status" value="1"/>
</dbReference>
<keyword evidence="5" id="KW-1185">Reference proteome</keyword>
<name>A0A8B8BXK3_CRAVI</name>
<proteinExistence type="predicted"/>
<evidence type="ECO:0000256" key="2">
    <source>
        <dbReference type="ARBA" id="ARBA00022723"/>
    </source>
</evidence>
<gene>
    <name evidence="6" type="primary">LOC111114116</name>
</gene>
<feature type="transmembrane region" description="Helical" evidence="3">
    <location>
        <begin position="12"/>
        <end position="29"/>
    </location>
</feature>
<dbReference type="RefSeq" id="XP_022308113.1">
    <property type="nucleotide sequence ID" value="XM_022452405.1"/>
</dbReference>
<dbReference type="InterPro" id="IPR027806">
    <property type="entry name" value="HARBI1_dom"/>
</dbReference>
<sequence length="216" mass="24693">MHKRRPLLKPMMIVSTTGYIVSVLGPYLADPKNNNSSILNHSIHSNTEEIKNWVEEGDIFVVDRGFRDSEAVLNDLGIRMEMPAFIPKGQRQLSAEEANSSRLVTKVRWVMESVNGRVKTWRYSGKTLPNVQIPYIGDYLRIVCGLCNKYRPQSTLDSIRDLQDGLQLTLTPTPYENNAGCESLEIQNWTEEVDDTVRAIDSSEDEEILDFEREEE</sequence>
<keyword evidence="3" id="KW-1133">Transmembrane helix</keyword>
<dbReference type="OrthoDB" id="10049726at2759"/>
<keyword evidence="3" id="KW-0472">Membrane</keyword>
<feature type="domain" description="DDE Tnp4" evidence="4">
    <location>
        <begin position="8"/>
        <end position="148"/>
    </location>
</feature>
<dbReference type="GO" id="GO:0046872">
    <property type="term" value="F:metal ion binding"/>
    <property type="evidence" value="ECO:0007669"/>
    <property type="project" value="UniProtKB-KW"/>
</dbReference>
<evidence type="ECO:0000313" key="6">
    <source>
        <dbReference type="RefSeq" id="XP_022308113.1"/>
    </source>
</evidence>
<evidence type="ECO:0000256" key="1">
    <source>
        <dbReference type="ARBA" id="ARBA00001968"/>
    </source>
</evidence>
<dbReference type="GeneID" id="111114116"/>
<protein>
    <submittedName>
        <fullName evidence="6">Uncharacterized protein LOC111114116</fullName>
    </submittedName>
</protein>
<organism evidence="5 6">
    <name type="scientific">Crassostrea virginica</name>
    <name type="common">Eastern oyster</name>
    <dbReference type="NCBI Taxonomy" id="6565"/>
    <lineage>
        <taxon>Eukaryota</taxon>
        <taxon>Metazoa</taxon>
        <taxon>Spiralia</taxon>
        <taxon>Lophotrochozoa</taxon>
        <taxon>Mollusca</taxon>
        <taxon>Bivalvia</taxon>
        <taxon>Autobranchia</taxon>
        <taxon>Pteriomorphia</taxon>
        <taxon>Ostreida</taxon>
        <taxon>Ostreoidea</taxon>
        <taxon>Ostreidae</taxon>
        <taxon>Crassostrea</taxon>
    </lineage>
</organism>
<accession>A0A8B8BXK3</accession>
<dbReference type="PANTHER" id="PTHR23080">
    <property type="entry name" value="THAP DOMAIN PROTEIN"/>
    <property type="match status" value="1"/>
</dbReference>
<comment type="cofactor">
    <cofactor evidence="1">
        <name>a divalent metal cation</name>
        <dbReference type="ChEBI" id="CHEBI:60240"/>
    </cofactor>
</comment>
<dbReference type="KEGG" id="cvn:111114116"/>